<dbReference type="Proteomes" id="UP000234474">
    <property type="component" value="Unassembled WGS sequence"/>
</dbReference>
<evidence type="ECO:0000256" key="1">
    <source>
        <dbReference type="SAM" id="MobiDB-lite"/>
    </source>
</evidence>
<feature type="compositionally biased region" description="Basic and acidic residues" evidence="1">
    <location>
        <begin position="1"/>
        <end position="12"/>
    </location>
</feature>
<comment type="caution">
    <text evidence="2">The sequence shown here is derived from an EMBL/GenBank/DDBJ whole genome shotgun (WGS) entry which is preliminary data.</text>
</comment>
<dbReference type="OrthoDB" id="20872at2759"/>
<sequence>MTWSRESNHGDGGEWTLPAPPELSPDMVTVQTIRLSRVPRANLSAKDARYYSARINYRLGRSYTSIMFTLYTNSVFIAAPLCWGSHKIDPRAAGHYTFMVQGIEELARISKKGDAAARMVILIINSTGGPASKVFACVWCCHTGTNAMIWRLEGDKCCFKCVLMVASTDDLGAGVLIACQTFASLYSQ</sequence>
<protein>
    <submittedName>
        <fullName evidence="2">Uncharacterized protein</fullName>
    </submittedName>
</protein>
<organism evidence="2 3">
    <name type="scientific">Aspergillus novofumigatus (strain IBT 16806)</name>
    <dbReference type="NCBI Taxonomy" id="1392255"/>
    <lineage>
        <taxon>Eukaryota</taxon>
        <taxon>Fungi</taxon>
        <taxon>Dikarya</taxon>
        <taxon>Ascomycota</taxon>
        <taxon>Pezizomycotina</taxon>
        <taxon>Eurotiomycetes</taxon>
        <taxon>Eurotiomycetidae</taxon>
        <taxon>Eurotiales</taxon>
        <taxon>Aspergillaceae</taxon>
        <taxon>Aspergillus</taxon>
        <taxon>Aspergillus subgen. Fumigati</taxon>
    </lineage>
</organism>
<dbReference type="AlphaFoldDB" id="A0A2I1CJR5"/>
<dbReference type="RefSeq" id="XP_024686457.1">
    <property type="nucleotide sequence ID" value="XM_024821457.1"/>
</dbReference>
<name>A0A2I1CJR5_ASPN1</name>
<dbReference type="EMBL" id="MSZS01000001">
    <property type="protein sequence ID" value="PKX97862.1"/>
    <property type="molecule type" value="Genomic_DNA"/>
</dbReference>
<keyword evidence="3" id="KW-1185">Reference proteome</keyword>
<proteinExistence type="predicted"/>
<dbReference type="GeneID" id="36528783"/>
<dbReference type="VEuPathDB" id="FungiDB:P174DRAFT_25"/>
<evidence type="ECO:0000313" key="3">
    <source>
        <dbReference type="Proteomes" id="UP000234474"/>
    </source>
</evidence>
<gene>
    <name evidence="2" type="ORF">P174DRAFT_25</name>
</gene>
<evidence type="ECO:0000313" key="2">
    <source>
        <dbReference type="EMBL" id="PKX97862.1"/>
    </source>
</evidence>
<dbReference type="STRING" id="1392255.A0A2I1CJR5"/>
<feature type="region of interest" description="Disordered" evidence="1">
    <location>
        <begin position="1"/>
        <end position="22"/>
    </location>
</feature>
<accession>A0A2I1CJR5</accession>
<reference evidence="3" key="1">
    <citation type="journal article" date="2018" name="Proc. Natl. Acad. Sci. U.S.A.">
        <title>Linking secondary metabolites to gene clusters through genome sequencing of six diverse Aspergillus species.</title>
        <authorList>
            <person name="Kaerboelling I."/>
            <person name="Vesth T.C."/>
            <person name="Frisvad J.C."/>
            <person name="Nybo J.L."/>
            <person name="Theobald S."/>
            <person name="Kuo A."/>
            <person name="Bowyer P."/>
            <person name="Matsuda Y."/>
            <person name="Mondo S."/>
            <person name="Lyhne E.K."/>
            <person name="Kogle M.E."/>
            <person name="Clum A."/>
            <person name="Lipzen A."/>
            <person name="Salamov A."/>
            <person name="Ngan C.Y."/>
            <person name="Daum C."/>
            <person name="Chiniquy J."/>
            <person name="Barry K."/>
            <person name="LaButti K."/>
            <person name="Haridas S."/>
            <person name="Simmons B.A."/>
            <person name="Magnuson J.K."/>
            <person name="Mortensen U.H."/>
            <person name="Larsen T.O."/>
            <person name="Grigoriev I.V."/>
            <person name="Baker S.E."/>
            <person name="Andersen M.R."/>
        </authorList>
    </citation>
    <scope>NUCLEOTIDE SEQUENCE [LARGE SCALE GENOMIC DNA]</scope>
    <source>
        <strain evidence="3">IBT 16806</strain>
    </source>
</reference>